<comment type="similarity">
    <text evidence="1 3">Belongs to the pirin family.</text>
</comment>
<evidence type="ECO:0000313" key="8">
    <source>
        <dbReference type="Proteomes" id="UP000029708"/>
    </source>
</evidence>
<feature type="region of interest" description="Disordered" evidence="4">
    <location>
        <begin position="283"/>
        <end position="302"/>
    </location>
</feature>
<feature type="binding site" evidence="2">
    <location>
        <position position="69"/>
    </location>
    <ligand>
        <name>Fe cation</name>
        <dbReference type="ChEBI" id="CHEBI:24875"/>
    </ligand>
</feature>
<dbReference type="AlphaFoldDB" id="A0A099CXH4"/>
<keyword evidence="2" id="KW-0479">Metal-binding</keyword>
<evidence type="ECO:0000259" key="6">
    <source>
        <dbReference type="Pfam" id="PF05726"/>
    </source>
</evidence>
<dbReference type="PANTHER" id="PTHR13903:SF8">
    <property type="entry name" value="PIRIN"/>
    <property type="match status" value="1"/>
</dbReference>
<accession>A0A099CXH4</accession>
<evidence type="ECO:0000313" key="7">
    <source>
        <dbReference type="EMBL" id="KGI78322.1"/>
    </source>
</evidence>
<evidence type="ECO:0000256" key="3">
    <source>
        <dbReference type="RuleBase" id="RU003457"/>
    </source>
</evidence>
<feature type="binding site" evidence="2">
    <location>
        <position position="113"/>
    </location>
    <ligand>
        <name>Fe cation</name>
        <dbReference type="ChEBI" id="CHEBI:24875"/>
    </ligand>
</feature>
<evidence type="ECO:0000259" key="5">
    <source>
        <dbReference type="Pfam" id="PF02678"/>
    </source>
</evidence>
<feature type="binding site" evidence="2">
    <location>
        <position position="71"/>
    </location>
    <ligand>
        <name>Fe cation</name>
        <dbReference type="ChEBI" id="CHEBI:24875"/>
    </ligand>
</feature>
<organism evidence="7 8">
    <name type="scientific">Oleiagrimonas soli</name>
    <dbReference type="NCBI Taxonomy" id="1543381"/>
    <lineage>
        <taxon>Bacteria</taxon>
        <taxon>Pseudomonadati</taxon>
        <taxon>Pseudomonadota</taxon>
        <taxon>Gammaproteobacteria</taxon>
        <taxon>Lysobacterales</taxon>
        <taxon>Rhodanobacteraceae</taxon>
        <taxon>Oleiagrimonas</taxon>
    </lineage>
</organism>
<dbReference type="InterPro" id="IPR003829">
    <property type="entry name" value="Pirin_N_dom"/>
</dbReference>
<dbReference type="Proteomes" id="UP000029708">
    <property type="component" value="Unassembled WGS sequence"/>
</dbReference>
<reference evidence="7 8" key="1">
    <citation type="submission" date="2014-09" db="EMBL/GenBank/DDBJ databases">
        <title>Xanthomonadaceae 3.5X direct submission.</title>
        <authorList>
            <person name="Fang T."/>
            <person name="Wang H."/>
        </authorList>
    </citation>
    <scope>NUCLEOTIDE SEQUENCE [LARGE SCALE GENOMIC DNA]</scope>
    <source>
        <strain evidence="7 8">3.5X</strain>
    </source>
</reference>
<dbReference type="CDD" id="cd02909">
    <property type="entry name" value="cupin_pirin_N"/>
    <property type="match status" value="1"/>
</dbReference>
<gene>
    <name evidence="7" type="ORF">LF63_0108410</name>
</gene>
<evidence type="ECO:0000256" key="2">
    <source>
        <dbReference type="PIRSR" id="PIRSR006232-1"/>
    </source>
</evidence>
<protein>
    <submittedName>
        <fullName evidence="7">Pirin</fullName>
    </submittedName>
</protein>
<comment type="cofactor">
    <cofactor evidence="2">
        <name>Fe cation</name>
        <dbReference type="ChEBI" id="CHEBI:24875"/>
    </cofactor>
    <text evidence="2">Binds 1 Fe cation per subunit.</text>
</comment>
<feature type="domain" description="Pirin C-terminal" evidence="6">
    <location>
        <begin position="189"/>
        <end position="287"/>
    </location>
</feature>
<dbReference type="Pfam" id="PF05726">
    <property type="entry name" value="Pirin_C"/>
    <property type="match status" value="1"/>
</dbReference>
<evidence type="ECO:0000256" key="4">
    <source>
        <dbReference type="SAM" id="MobiDB-lite"/>
    </source>
</evidence>
<sequence>MSFHFLMDERMSSDAFTRVEPKTHDLGDGFMVRRALPHARARSVGPFVFFDHMGPVDFKPGKGLDVRPHPHIGLATVTWLFDGCIEHRDSLGSDQEIRPGEVNWMTAGRGIVHSERSPDWMRAEGGRMHGIQTWVALPKPDAETAPAFHHYGSDQFPTLDLPGARVRLMAGSGWDARSPVKVFAPTFFAEAQLDEGAELPLPAEHEEHGVYVVEGELMFGAERLQAFEMGVHRGPSAPTLRAVRPTLAVLVGGAPLDGPRFVWWNFVASDRARIEQAGRDWQEGRFDTVPGDDEEFIPLPEK</sequence>
<feature type="domain" description="Pirin N-terminal" evidence="5">
    <location>
        <begin position="30"/>
        <end position="135"/>
    </location>
</feature>
<dbReference type="HOGENOM" id="CLU_045717_5_1_6"/>
<dbReference type="PIRSF" id="PIRSF006232">
    <property type="entry name" value="Pirin"/>
    <property type="match status" value="1"/>
</dbReference>
<dbReference type="EMBL" id="JROI01000010">
    <property type="protein sequence ID" value="KGI78322.1"/>
    <property type="molecule type" value="Genomic_DNA"/>
</dbReference>
<comment type="caution">
    <text evidence="7">The sequence shown here is derived from an EMBL/GenBank/DDBJ whole genome shotgun (WGS) entry which is preliminary data.</text>
</comment>
<feature type="binding site" evidence="2">
    <location>
        <position position="115"/>
    </location>
    <ligand>
        <name>Fe cation</name>
        <dbReference type="ChEBI" id="CHEBI:24875"/>
    </ligand>
</feature>
<dbReference type="STRING" id="1543381.LF63_0108410"/>
<dbReference type="InterPro" id="IPR008778">
    <property type="entry name" value="Pirin_C_dom"/>
</dbReference>
<dbReference type="InterPro" id="IPR011051">
    <property type="entry name" value="RmlC_Cupin_sf"/>
</dbReference>
<keyword evidence="8" id="KW-1185">Reference proteome</keyword>
<proteinExistence type="inferred from homology"/>
<dbReference type="RefSeq" id="WP_043101004.1">
    <property type="nucleotide sequence ID" value="NZ_KN196470.1"/>
</dbReference>
<dbReference type="Pfam" id="PF02678">
    <property type="entry name" value="Pirin"/>
    <property type="match status" value="1"/>
</dbReference>
<evidence type="ECO:0000256" key="1">
    <source>
        <dbReference type="ARBA" id="ARBA00008416"/>
    </source>
</evidence>
<dbReference type="CDD" id="cd02247">
    <property type="entry name" value="cupin_pirin_C"/>
    <property type="match status" value="1"/>
</dbReference>
<dbReference type="Gene3D" id="2.60.120.10">
    <property type="entry name" value="Jelly Rolls"/>
    <property type="match status" value="2"/>
</dbReference>
<dbReference type="GO" id="GO:0046872">
    <property type="term" value="F:metal ion binding"/>
    <property type="evidence" value="ECO:0007669"/>
    <property type="project" value="UniProtKB-KW"/>
</dbReference>
<dbReference type="PANTHER" id="PTHR13903">
    <property type="entry name" value="PIRIN-RELATED"/>
    <property type="match status" value="1"/>
</dbReference>
<dbReference type="InterPro" id="IPR014710">
    <property type="entry name" value="RmlC-like_jellyroll"/>
</dbReference>
<keyword evidence="2" id="KW-0408">Iron</keyword>
<name>A0A099CXH4_9GAMM</name>
<dbReference type="SUPFAM" id="SSF51182">
    <property type="entry name" value="RmlC-like cupins"/>
    <property type="match status" value="1"/>
</dbReference>
<dbReference type="InterPro" id="IPR012093">
    <property type="entry name" value="Pirin"/>
</dbReference>